<reference evidence="1" key="1">
    <citation type="submission" date="2022-05" db="EMBL/GenBank/DDBJ databases">
        <title>Megaplasmid of Vibrio parahaemolyticus.</title>
        <authorList>
            <person name="Strauch E."/>
            <person name="Borowiak M."/>
        </authorList>
    </citation>
    <scope>NUCLEOTIDE SEQUENCE</scope>
    <source>
        <strain evidence="1">16-VB00198</strain>
        <plasmid evidence="1">pVP-16-VB00198-1</plasmid>
    </source>
</reference>
<dbReference type="Proteomes" id="UP001163036">
    <property type="component" value="Plasmid pVP-16-VB00198-1"/>
</dbReference>
<sequence length="99" mass="11330">MGIKKYVNQIGAGIASTKQLAMLTPAVQKIVSEFSREEIKEALEDDAKLQTFAETVYSKLPIGIKAKLSKEWFIEEMVKRKDLLMSKKSNKKKLRKKKK</sequence>
<evidence type="ECO:0000313" key="1">
    <source>
        <dbReference type="EMBL" id="UYV29517.1"/>
    </source>
</evidence>
<accession>A0A3E1IET3</accession>
<geneLocation type="plasmid" evidence="1 2">
    <name>pVP-16-VB00198-1</name>
</geneLocation>
<name>A0A3E1IET3_VIBPH</name>
<evidence type="ECO:0000313" key="2">
    <source>
        <dbReference type="Proteomes" id="UP001163036"/>
    </source>
</evidence>
<keyword evidence="1" id="KW-0614">Plasmid</keyword>
<protein>
    <submittedName>
        <fullName evidence="1">Uncharacterized protein</fullName>
    </submittedName>
</protein>
<gene>
    <name evidence="1" type="ORF">M5598_26445</name>
</gene>
<dbReference type="AlphaFoldDB" id="A0A3E1IET3"/>
<dbReference type="RefSeq" id="WP_020331528.1">
    <property type="nucleotide sequence ID" value="NZ_CP062152.1"/>
</dbReference>
<organism evidence="1 2">
    <name type="scientific">Vibrio parahaemolyticus</name>
    <dbReference type="NCBI Taxonomy" id="670"/>
    <lineage>
        <taxon>Bacteria</taxon>
        <taxon>Pseudomonadati</taxon>
        <taxon>Pseudomonadota</taxon>
        <taxon>Gammaproteobacteria</taxon>
        <taxon>Vibrionales</taxon>
        <taxon>Vibrionaceae</taxon>
        <taxon>Vibrio</taxon>
    </lineage>
</organism>
<proteinExistence type="predicted"/>
<dbReference type="EMBL" id="CP097357">
    <property type="protein sequence ID" value="UYV29517.1"/>
    <property type="molecule type" value="Genomic_DNA"/>
</dbReference>